<dbReference type="SUPFAM" id="SSF53474">
    <property type="entry name" value="alpha/beta-Hydrolases"/>
    <property type="match status" value="1"/>
</dbReference>
<dbReference type="InterPro" id="IPR050471">
    <property type="entry name" value="AB_hydrolase"/>
</dbReference>
<dbReference type="PANTHER" id="PTHR43433:SF1">
    <property type="entry name" value="BLL5160 PROTEIN"/>
    <property type="match status" value="1"/>
</dbReference>
<dbReference type="Pfam" id="PF00561">
    <property type="entry name" value="Abhydrolase_1"/>
    <property type="match status" value="1"/>
</dbReference>
<name>A0A1X1ZBQ0_MYCNO</name>
<dbReference type="PANTHER" id="PTHR43433">
    <property type="entry name" value="HYDROLASE, ALPHA/BETA FOLD FAMILY PROTEIN"/>
    <property type="match status" value="1"/>
</dbReference>
<keyword evidence="3" id="KW-1185">Reference proteome</keyword>
<dbReference type="GO" id="GO:0004601">
    <property type="term" value="F:peroxidase activity"/>
    <property type="evidence" value="ECO:0007669"/>
    <property type="project" value="UniProtKB-KW"/>
</dbReference>
<dbReference type="Gene3D" id="3.40.50.1820">
    <property type="entry name" value="alpha/beta hydrolase"/>
    <property type="match status" value="1"/>
</dbReference>
<proteinExistence type="predicted"/>
<accession>A0A1X1ZBQ0</accession>
<dbReference type="RefSeq" id="WP_085138812.1">
    <property type="nucleotide sequence ID" value="NZ_LQPI01000042.1"/>
</dbReference>
<dbReference type="AlphaFoldDB" id="A0A1X1ZBQ0"/>
<feature type="domain" description="AB hydrolase-1" evidence="1">
    <location>
        <begin position="46"/>
        <end position="299"/>
    </location>
</feature>
<keyword evidence="2" id="KW-0575">Peroxidase</keyword>
<sequence length="328" mass="34983">MSAQRSSRRRNVGTFPTALPPARTLEVRAADGTKLHTQVFGPPDGYPIVLAHGITCAIRVWGHQIADLSADHRVIAYDHRGHGRSGVPKRGGYSLTHLASDLDSVLEATLAPGERAVIAGHSMGGIAINAWSDRFRHRVQQRADAVALINTTSGNLLSEVDLLRVPAPAQRLREQTARRALQTFGSVPIAGPAHIAMRRFVHMLAVGAEADPSVNALICDLFAKTPAVGRGHWVRVLTDSLGPGSFIDLDGLTVPTLVIGSTRDRLLPIRVSQRIADTAPNLARFIEVSGGHCSILEHPGVVNRELRALVELAAGSVRGVAVGSAYTS</sequence>
<evidence type="ECO:0000259" key="1">
    <source>
        <dbReference type="Pfam" id="PF00561"/>
    </source>
</evidence>
<dbReference type="InterPro" id="IPR000073">
    <property type="entry name" value="AB_hydrolase_1"/>
</dbReference>
<dbReference type="Proteomes" id="UP000193108">
    <property type="component" value="Unassembled WGS sequence"/>
</dbReference>
<dbReference type="InterPro" id="IPR029058">
    <property type="entry name" value="AB_hydrolase_fold"/>
</dbReference>
<dbReference type="EMBL" id="LQPI01000042">
    <property type="protein sequence ID" value="ORW20738.1"/>
    <property type="molecule type" value="Genomic_DNA"/>
</dbReference>
<evidence type="ECO:0000313" key="3">
    <source>
        <dbReference type="Proteomes" id="UP000193108"/>
    </source>
</evidence>
<reference evidence="2 3" key="1">
    <citation type="submission" date="2016-01" db="EMBL/GenBank/DDBJ databases">
        <title>The new phylogeny of the genus Mycobacterium.</title>
        <authorList>
            <person name="Tarcisio F."/>
            <person name="Conor M."/>
            <person name="Antonella G."/>
            <person name="Elisabetta G."/>
            <person name="Giulia F.S."/>
            <person name="Sara T."/>
            <person name="Anna F."/>
            <person name="Clotilde B."/>
            <person name="Roberto B."/>
            <person name="Veronica D.S."/>
            <person name="Fabio R."/>
            <person name="Monica P."/>
            <person name="Olivier J."/>
            <person name="Enrico T."/>
            <person name="Nicola S."/>
        </authorList>
    </citation>
    <scope>NUCLEOTIDE SEQUENCE [LARGE SCALE GENOMIC DNA]</scope>
    <source>
        <strain evidence="2 3">DSM 44164</strain>
    </source>
</reference>
<evidence type="ECO:0000313" key="2">
    <source>
        <dbReference type="EMBL" id="ORW20738.1"/>
    </source>
</evidence>
<comment type="caution">
    <text evidence="2">The sequence shown here is derived from an EMBL/GenBank/DDBJ whole genome shotgun (WGS) entry which is preliminary data.</text>
</comment>
<dbReference type="STRING" id="1782.AWC18_11680"/>
<keyword evidence="2" id="KW-0560">Oxidoreductase</keyword>
<gene>
    <name evidence="2" type="ORF">AWC18_11680</name>
</gene>
<organism evidence="2 3">
    <name type="scientific">Mycolicibacter nonchromogenicus</name>
    <name type="common">Mycobacterium nonchromogenicum</name>
    <dbReference type="NCBI Taxonomy" id="1782"/>
    <lineage>
        <taxon>Bacteria</taxon>
        <taxon>Bacillati</taxon>
        <taxon>Actinomycetota</taxon>
        <taxon>Actinomycetes</taxon>
        <taxon>Mycobacteriales</taxon>
        <taxon>Mycobacteriaceae</taxon>
        <taxon>Mycolicibacter</taxon>
    </lineage>
</organism>
<protein>
    <submittedName>
        <fullName evidence="2">Haloperoxidase</fullName>
    </submittedName>
</protein>